<dbReference type="OrthoDB" id="9783944at2"/>
<sequence>MNTKLRVLFFSFFVFGGLLILWFTISQNQTEVPHTSKPSIETVAQPEKHSSLPFFSLRGLTSEEVLKELGEPLRMDPSEYGYKWWVYGTDKETELQLGIQEDKVVTGVLFQEEEGSIQVHDSYEALTDRFSFEDSYRLDSEGAYTMKLTEQDIAERPVISLGDDWSAQVYFDNVTRKVFAIRMLRNDILLKQQPYKVVYRGSLPQKEILTDEDWRGIEAGMKAQIFSITNGVRKHHKAGSLKEHEEAANVAYLHSQDMDINNYFSHYSQDGEGLRERLSDVMYVRAGENIASQYVDATAAVHGWLNSPGHRKALLDPKYTHLGVGVHQKYYTQNFLTLP</sequence>
<dbReference type="InterPro" id="IPR029410">
    <property type="entry name" value="CAP_assoc"/>
</dbReference>
<keyword evidence="1" id="KW-0812">Transmembrane</keyword>
<dbReference type="PANTHER" id="PTHR31157">
    <property type="entry name" value="SCP DOMAIN-CONTAINING PROTEIN"/>
    <property type="match status" value="1"/>
</dbReference>
<dbReference type="EMBL" id="CCDI010000001">
    <property type="protein sequence ID" value="CDQ22329.1"/>
    <property type="molecule type" value="Genomic_DNA"/>
</dbReference>
<dbReference type="InterPro" id="IPR035940">
    <property type="entry name" value="CAP_sf"/>
</dbReference>
<keyword evidence="1" id="KW-0472">Membrane</keyword>
<dbReference type="SUPFAM" id="SSF55797">
    <property type="entry name" value="PR-1-like"/>
    <property type="match status" value="1"/>
</dbReference>
<keyword evidence="5" id="KW-1185">Reference proteome</keyword>
<dbReference type="Proteomes" id="UP000028868">
    <property type="component" value="Unassembled WGS sequence"/>
</dbReference>
<dbReference type="AlphaFoldDB" id="A0A024P212"/>
<reference evidence="5" key="1">
    <citation type="submission" date="2014-03" db="EMBL/GenBank/DDBJ databases">
        <authorList>
            <person name="Urmite Genomes U."/>
        </authorList>
    </citation>
    <scope>NUCLEOTIDE SEQUENCE [LARGE SCALE GENOMIC DNA]</scope>
    <source>
        <strain evidence="5">HD-03</strain>
    </source>
</reference>
<dbReference type="Pfam" id="PF00188">
    <property type="entry name" value="CAP"/>
    <property type="match status" value="1"/>
</dbReference>
<evidence type="ECO:0000259" key="2">
    <source>
        <dbReference type="Pfam" id="PF00188"/>
    </source>
</evidence>
<dbReference type="Pfam" id="PF14504">
    <property type="entry name" value="CAP_assoc_N"/>
    <property type="match status" value="1"/>
</dbReference>
<keyword evidence="1" id="KW-1133">Transmembrane helix</keyword>
<proteinExistence type="predicted"/>
<name>A0A024P212_9BACI</name>
<comment type="caution">
    <text evidence="4">The sequence shown here is derived from an EMBL/GenBank/DDBJ whole genome shotgun (WGS) entry which is preliminary data.</text>
</comment>
<evidence type="ECO:0000259" key="3">
    <source>
        <dbReference type="Pfam" id="PF14504"/>
    </source>
</evidence>
<feature type="transmembrane region" description="Helical" evidence="1">
    <location>
        <begin position="7"/>
        <end position="25"/>
    </location>
</feature>
<dbReference type="Gene3D" id="3.40.33.10">
    <property type="entry name" value="CAP"/>
    <property type="match status" value="1"/>
</dbReference>
<evidence type="ECO:0000313" key="4">
    <source>
        <dbReference type="EMBL" id="CDQ22329.1"/>
    </source>
</evidence>
<reference evidence="4 5" key="2">
    <citation type="submission" date="2014-05" db="EMBL/GenBank/DDBJ databases">
        <title>Draft genome sequence of Halobacillus karajensis HK-03.</title>
        <authorList>
            <person name="Khelaifia S."/>
            <person name="Croce O."/>
            <person name="Lagier J.C."/>
            <person name="Raoult D."/>
        </authorList>
    </citation>
    <scope>NUCLEOTIDE SEQUENCE [LARGE SCALE GENOMIC DNA]</scope>
    <source>
        <strain evidence="4 5">HD-03</strain>
    </source>
</reference>
<evidence type="ECO:0000256" key="1">
    <source>
        <dbReference type="SAM" id="Phobius"/>
    </source>
</evidence>
<feature type="domain" description="SCP" evidence="2">
    <location>
        <begin position="228"/>
        <end position="335"/>
    </location>
</feature>
<protein>
    <submittedName>
        <fullName evidence="4">Cysteine-rich secretory protein family protein</fullName>
    </submittedName>
</protein>
<accession>A0A024P212</accession>
<dbReference type="RefSeq" id="WP_035505579.1">
    <property type="nucleotide sequence ID" value="NZ_CCDH010000002.1"/>
</dbReference>
<organism evidence="4 5">
    <name type="scientific">Halobacillus karajensis</name>
    <dbReference type="NCBI Taxonomy" id="195088"/>
    <lineage>
        <taxon>Bacteria</taxon>
        <taxon>Bacillati</taxon>
        <taxon>Bacillota</taxon>
        <taxon>Bacilli</taxon>
        <taxon>Bacillales</taxon>
        <taxon>Bacillaceae</taxon>
        <taxon>Halobacillus</taxon>
    </lineage>
</organism>
<dbReference type="InterPro" id="IPR014044">
    <property type="entry name" value="CAP_dom"/>
</dbReference>
<evidence type="ECO:0000313" key="5">
    <source>
        <dbReference type="Proteomes" id="UP000028868"/>
    </source>
</evidence>
<feature type="domain" description="CAP-associated" evidence="3">
    <location>
        <begin position="60"/>
        <end position="195"/>
    </location>
</feature>
<dbReference type="CDD" id="cd05379">
    <property type="entry name" value="CAP_bacterial"/>
    <property type="match status" value="1"/>
</dbReference>
<dbReference type="PANTHER" id="PTHR31157:SF26">
    <property type="entry name" value="SCP-LIKE EXTRACELLULAR PROTEIN"/>
    <property type="match status" value="1"/>
</dbReference>
<gene>
    <name evidence="4" type="ORF">BN983_00537</name>
</gene>